<dbReference type="VEuPathDB" id="TriTrypDB:BSAL_41500"/>
<feature type="transmembrane region" description="Helical" evidence="1">
    <location>
        <begin position="102"/>
        <end position="121"/>
    </location>
</feature>
<keyword evidence="1" id="KW-0472">Membrane</keyword>
<evidence type="ECO:0000259" key="2">
    <source>
        <dbReference type="Pfam" id="PF05347"/>
    </source>
</evidence>
<name>A0A0S4JR38_BODSA</name>
<proteinExistence type="predicted"/>
<keyword evidence="1" id="KW-0812">Transmembrane</keyword>
<evidence type="ECO:0000313" key="4">
    <source>
        <dbReference type="Proteomes" id="UP000051952"/>
    </source>
</evidence>
<dbReference type="AlphaFoldDB" id="A0A0S4JR38"/>
<dbReference type="Pfam" id="PF05347">
    <property type="entry name" value="Complex1_LYR"/>
    <property type="match status" value="1"/>
</dbReference>
<dbReference type="EMBL" id="CYKH01002132">
    <property type="protein sequence ID" value="CUG93232.1"/>
    <property type="molecule type" value="Genomic_DNA"/>
</dbReference>
<protein>
    <recommendedName>
        <fullName evidence="2">Complex 1 LYR protein domain-containing protein</fullName>
    </recommendedName>
</protein>
<feature type="domain" description="Complex 1 LYR protein" evidence="2">
    <location>
        <begin position="10"/>
        <end position="65"/>
    </location>
</feature>
<dbReference type="Proteomes" id="UP000051952">
    <property type="component" value="Unassembled WGS sequence"/>
</dbReference>
<dbReference type="OMA" id="YMAMRLE"/>
<keyword evidence="4" id="KW-1185">Reference proteome</keyword>
<sequence length="203" mass="23552">MSALLPQEAVCLVYRRYLKATNKIPNVTIRMLLLQQIRFGFRRNQTLVSPAAQRELVRQAHKDLGILEDERLSRTLYINKLGMVSCLDWEVRRTEYHVNPRVARVVHIMAGVMGIMLIVLISNIEKVDDAYPEIKKMVGSMALRLEGETYEDVQALREQQYLGTMERQQHRISLEGRILSTFHDAPTFAQQPSLRYPDGMVRR</sequence>
<accession>A0A0S4JR38</accession>
<reference evidence="4" key="1">
    <citation type="submission" date="2015-09" db="EMBL/GenBank/DDBJ databases">
        <authorList>
            <consortium name="Pathogen Informatics"/>
        </authorList>
    </citation>
    <scope>NUCLEOTIDE SEQUENCE [LARGE SCALE GENOMIC DNA]</scope>
    <source>
        <strain evidence="4">Lake Konstanz</strain>
    </source>
</reference>
<evidence type="ECO:0000313" key="3">
    <source>
        <dbReference type="EMBL" id="CUG93232.1"/>
    </source>
</evidence>
<organism evidence="3 4">
    <name type="scientific">Bodo saltans</name>
    <name type="common">Flagellated protozoan</name>
    <dbReference type="NCBI Taxonomy" id="75058"/>
    <lineage>
        <taxon>Eukaryota</taxon>
        <taxon>Discoba</taxon>
        <taxon>Euglenozoa</taxon>
        <taxon>Kinetoplastea</taxon>
        <taxon>Metakinetoplastina</taxon>
        <taxon>Eubodonida</taxon>
        <taxon>Bodonidae</taxon>
        <taxon>Bodo</taxon>
    </lineage>
</organism>
<keyword evidence="1" id="KW-1133">Transmembrane helix</keyword>
<dbReference type="InterPro" id="IPR008011">
    <property type="entry name" value="Complex1_LYR_dom"/>
</dbReference>
<evidence type="ECO:0000256" key="1">
    <source>
        <dbReference type="SAM" id="Phobius"/>
    </source>
</evidence>
<gene>
    <name evidence="3" type="ORF">BSAL_41500</name>
</gene>
<dbReference type="OrthoDB" id="275715at2759"/>